<gene>
    <name evidence="2" type="ORF">BC952_0057</name>
</gene>
<evidence type="ECO:0000313" key="3">
    <source>
        <dbReference type="Proteomes" id="UP000280091"/>
    </source>
</evidence>
<name>A0A495S554_9FLAO</name>
<feature type="transmembrane region" description="Helical" evidence="1">
    <location>
        <begin position="17"/>
        <end position="36"/>
    </location>
</feature>
<keyword evidence="1" id="KW-1133">Transmembrane helix</keyword>
<proteinExistence type="predicted"/>
<sequence>MALAAIILLTVELFVNWNFRLFIYIFYFYTIISVAFKKKLPVIWEAFAI</sequence>
<reference evidence="2 3" key="1">
    <citation type="submission" date="2018-10" db="EMBL/GenBank/DDBJ databases">
        <title>Genomic Encyclopedia of Archaeal and Bacterial Type Strains, Phase II (KMG-II): from individual species to whole genera.</title>
        <authorList>
            <person name="Goeker M."/>
        </authorList>
    </citation>
    <scope>NUCLEOTIDE SEQUENCE [LARGE SCALE GENOMIC DNA]</scope>
    <source>
        <strain evidence="2 3">DSM 15094</strain>
    </source>
</reference>
<keyword evidence="3" id="KW-1185">Reference proteome</keyword>
<evidence type="ECO:0000313" key="2">
    <source>
        <dbReference type="EMBL" id="RKS94454.1"/>
    </source>
</evidence>
<dbReference type="Proteomes" id="UP000280091">
    <property type="component" value="Unassembled WGS sequence"/>
</dbReference>
<keyword evidence="1" id="KW-0472">Membrane</keyword>
<evidence type="ECO:0000256" key="1">
    <source>
        <dbReference type="SAM" id="Phobius"/>
    </source>
</evidence>
<dbReference type="EMBL" id="RBXA01000001">
    <property type="protein sequence ID" value="RKS94454.1"/>
    <property type="molecule type" value="Genomic_DNA"/>
</dbReference>
<comment type="caution">
    <text evidence="2">The sequence shown here is derived from an EMBL/GenBank/DDBJ whole genome shotgun (WGS) entry which is preliminary data.</text>
</comment>
<dbReference type="AlphaFoldDB" id="A0A495S554"/>
<protein>
    <submittedName>
        <fullName evidence="2">Uncharacterized protein</fullName>
    </submittedName>
</protein>
<accession>A0A495S554</accession>
<keyword evidence="1" id="KW-0812">Transmembrane</keyword>
<organism evidence="2 3">
    <name type="scientific">Flavobacterium limicola</name>
    <dbReference type="NCBI Taxonomy" id="180441"/>
    <lineage>
        <taxon>Bacteria</taxon>
        <taxon>Pseudomonadati</taxon>
        <taxon>Bacteroidota</taxon>
        <taxon>Flavobacteriia</taxon>
        <taxon>Flavobacteriales</taxon>
        <taxon>Flavobacteriaceae</taxon>
        <taxon>Flavobacterium</taxon>
    </lineage>
</organism>